<feature type="domain" description="Cytochrome b5 heme-binding" evidence="6">
    <location>
        <begin position="6"/>
        <end position="80"/>
    </location>
</feature>
<dbReference type="InterPro" id="IPR001199">
    <property type="entry name" value="Cyt_B5-like_heme/steroid-bd"/>
</dbReference>
<keyword evidence="2 5" id="KW-0479">Metal-binding</keyword>
<comment type="caution">
    <text evidence="7">The sequence shown here is derived from an EMBL/GenBank/DDBJ whole genome shotgun (WGS) entry which is preliminary data.</text>
</comment>
<dbReference type="GO" id="GO:0020037">
    <property type="term" value="F:heme binding"/>
    <property type="evidence" value="ECO:0007669"/>
    <property type="project" value="UniProtKB-UniRule"/>
</dbReference>
<keyword evidence="3 5" id="KW-0408">Iron</keyword>
<dbReference type="PANTHER" id="PTHR19359:SF14">
    <property type="entry name" value="CYTOCHROME B5 A"/>
    <property type="match status" value="1"/>
</dbReference>
<evidence type="ECO:0000259" key="6">
    <source>
        <dbReference type="PROSITE" id="PS50255"/>
    </source>
</evidence>
<evidence type="ECO:0000256" key="3">
    <source>
        <dbReference type="ARBA" id="ARBA00023004"/>
    </source>
</evidence>
<dbReference type="PROSITE" id="PS00191">
    <property type="entry name" value="CYTOCHROME_B5_1"/>
    <property type="match status" value="1"/>
</dbReference>
<evidence type="ECO:0000313" key="8">
    <source>
        <dbReference type="Proteomes" id="UP001209878"/>
    </source>
</evidence>
<evidence type="ECO:0000256" key="2">
    <source>
        <dbReference type="ARBA" id="ARBA00022723"/>
    </source>
</evidence>
<comment type="similarity">
    <text evidence="4 5">Belongs to the cytochrome b5 family.</text>
</comment>
<name>A0AAD9PBM0_RIDPI</name>
<dbReference type="SMART" id="SM01117">
    <property type="entry name" value="Cyt-b5"/>
    <property type="match status" value="1"/>
</dbReference>
<sequence length="97" mass="10824">MTDGKTREITLAEVKEHTTAEDCWVAVDGKVYDLSDYIDIHPGGNESIEAEAEATKAYDFVGHSAYANKMMDQYQIGILVEVKKEEPPSPEEPETFV</sequence>
<dbReference type="EMBL" id="JAODUO010000047">
    <property type="protein sequence ID" value="KAK2191719.1"/>
    <property type="molecule type" value="Genomic_DNA"/>
</dbReference>
<accession>A0AAD9PBM0</accession>
<dbReference type="PRINTS" id="PR00363">
    <property type="entry name" value="CYTOCHROMEB5"/>
</dbReference>
<protein>
    <recommendedName>
        <fullName evidence="6">Cytochrome b5 heme-binding domain-containing protein</fullName>
    </recommendedName>
</protein>
<dbReference type="Pfam" id="PF00173">
    <property type="entry name" value="Cyt-b5"/>
    <property type="match status" value="1"/>
</dbReference>
<dbReference type="Proteomes" id="UP001209878">
    <property type="component" value="Unassembled WGS sequence"/>
</dbReference>
<evidence type="ECO:0000256" key="1">
    <source>
        <dbReference type="ARBA" id="ARBA00022617"/>
    </source>
</evidence>
<dbReference type="InterPro" id="IPR018506">
    <property type="entry name" value="Cyt_B5_heme-BS"/>
</dbReference>
<organism evidence="7 8">
    <name type="scientific">Ridgeia piscesae</name>
    <name type="common">Tubeworm</name>
    <dbReference type="NCBI Taxonomy" id="27915"/>
    <lineage>
        <taxon>Eukaryota</taxon>
        <taxon>Metazoa</taxon>
        <taxon>Spiralia</taxon>
        <taxon>Lophotrochozoa</taxon>
        <taxon>Annelida</taxon>
        <taxon>Polychaeta</taxon>
        <taxon>Sedentaria</taxon>
        <taxon>Canalipalpata</taxon>
        <taxon>Sabellida</taxon>
        <taxon>Siboglinidae</taxon>
        <taxon>Ridgeia</taxon>
    </lineage>
</organism>
<dbReference type="GO" id="GO:0016020">
    <property type="term" value="C:membrane"/>
    <property type="evidence" value="ECO:0007669"/>
    <property type="project" value="TreeGrafter"/>
</dbReference>
<evidence type="ECO:0000313" key="7">
    <source>
        <dbReference type="EMBL" id="KAK2191719.1"/>
    </source>
</evidence>
<dbReference type="GO" id="GO:0046872">
    <property type="term" value="F:metal ion binding"/>
    <property type="evidence" value="ECO:0007669"/>
    <property type="project" value="UniProtKB-UniRule"/>
</dbReference>
<evidence type="ECO:0000256" key="5">
    <source>
        <dbReference type="RuleBase" id="RU362121"/>
    </source>
</evidence>
<dbReference type="AlphaFoldDB" id="A0AAD9PBM0"/>
<gene>
    <name evidence="7" type="ORF">NP493_47g04012</name>
</gene>
<dbReference type="PROSITE" id="PS50255">
    <property type="entry name" value="CYTOCHROME_B5_2"/>
    <property type="match status" value="1"/>
</dbReference>
<dbReference type="InterPro" id="IPR050668">
    <property type="entry name" value="Cytochrome_b5"/>
</dbReference>
<proteinExistence type="inferred from homology"/>
<keyword evidence="1 5" id="KW-0349">Heme</keyword>
<reference evidence="7" key="1">
    <citation type="journal article" date="2023" name="Mol. Biol. Evol.">
        <title>Third-Generation Sequencing Reveals the Adaptive Role of the Epigenome in Three Deep-Sea Polychaetes.</title>
        <authorList>
            <person name="Perez M."/>
            <person name="Aroh O."/>
            <person name="Sun Y."/>
            <person name="Lan Y."/>
            <person name="Juniper S.K."/>
            <person name="Young C.R."/>
            <person name="Angers B."/>
            <person name="Qian P.Y."/>
        </authorList>
    </citation>
    <scope>NUCLEOTIDE SEQUENCE</scope>
    <source>
        <strain evidence="7">R07B-5</strain>
    </source>
</reference>
<dbReference type="PANTHER" id="PTHR19359">
    <property type="entry name" value="CYTOCHROME B5"/>
    <property type="match status" value="1"/>
</dbReference>
<keyword evidence="8" id="KW-1185">Reference proteome</keyword>
<dbReference type="InterPro" id="IPR036400">
    <property type="entry name" value="Cyt_B5-like_heme/steroid_sf"/>
</dbReference>
<dbReference type="Gene3D" id="3.10.120.10">
    <property type="entry name" value="Cytochrome b5-like heme/steroid binding domain"/>
    <property type="match status" value="1"/>
</dbReference>
<evidence type="ECO:0000256" key="4">
    <source>
        <dbReference type="ARBA" id="ARBA00038168"/>
    </source>
</evidence>
<dbReference type="SUPFAM" id="SSF55856">
    <property type="entry name" value="Cytochrome b5-like heme/steroid binding domain"/>
    <property type="match status" value="1"/>
</dbReference>